<feature type="signal peptide" evidence="1">
    <location>
        <begin position="1"/>
        <end position="23"/>
    </location>
</feature>
<feature type="chain" id="PRO_5038656358" description="DUF4367 domain-containing protein" evidence="1">
    <location>
        <begin position="24"/>
        <end position="171"/>
    </location>
</feature>
<organism evidence="2 3">
    <name type="scientific">Ureibacillus thermophilus</name>
    <dbReference type="NCBI Taxonomy" id="367743"/>
    <lineage>
        <taxon>Bacteria</taxon>
        <taxon>Bacillati</taxon>
        <taxon>Bacillota</taxon>
        <taxon>Bacilli</taxon>
        <taxon>Bacillales</taxon>
        <taxon>Caryophanaceae</taxon>
        <taxon>Ureibacillus</taxon>
    </lineage>
</organism>
<evidence type="ECO:0000313" key="3">
    <source>
        <dbReference type="Proteomes" id="UP000291151"/>
    </source>
</evidence>
<gene>
    <name evidence="2" type="ORF">DKZ56_12220</name>
</gene>
<dbReference type="Proteomes" id="UP000291151">
    <property type="component" value="Chromosome"/>
</dbReference>
<dbReference type="AlphaFoldDB" id="A0A4P6UW74"/>
<protein>
    <recommendedName>
        <fullName evidence="4">DUF4367 domain-containing protein</fullName>
    </recommendedName>
</protein>
<keyword evidence="3" id="KW-1185">Reference proteome</keyword>
<dbReference type="RefSeq" id="WP_208650252.1">
    <property type="nucleotide sequence ID" value="NZ_CP036528.1"/>
</dbReference>
<keyword evidence="1" id="KW-0732">Signal</keyword>
<dbReference type="PROSITE" id="PS51257">
    <property type="entry name" value="PROKAR_LIPOPROTEIN"/>
    <property type="match status" value="1"/>
</dbReference>
<proteinExistence type="predicted"/>
<dbReference type="EMBL" id="CP036528">
    <property type="protein sequence ID" value="QBK26561.1"/>
    <property type="molecule type" value="Genomic_DNA"/>
</dbReference>
<evidence type="ECO:0000256" key="1">
    <source>
        <dbReference type="SAM" id="SignalP"/>
    </source>
</evidence>
<evidence type="ECO:0000313" key="2">
    <source>
        <dbReference type="EMBL" id="QBK26561.1"/>
    </source>
</evidence>
<evidence type="ECO:0008006" key="4">
    <source>
        <dbReference type="Google" id="ProtNLM"/>
    </source>
</evidence>
<dbReference type="KEGG" id="uth:DKZ56_12220"/>
<name>A0A4P6UW74_9BACL</name>
<reference evidence="2 3" key="1">
    <citation type="submission" date="2019-02" db="EMBL/GenBank/DDBJ databases">
        <title>Ureibacillus thermophilus.</title>
        <authorList>
            <person name="Sunny J.S."/>
            <person name="Natarajan A."/>
            <person name="Saleena L.M."/>
        </authorList>
    </citation>
    <scope>NUCLEOTIDE SEQUENCE [LARGE SCALE GENOMIC DNA]</scope>
    <source>
        <strain evidence="2 3">LM102</strain>
    </source>
</reference>
<sequence>MKKWLFLTISALLLFGLSGCGKSVEEQINMGVASSQTVFEESPKEANKKMGQIELYLPSGYKIQDTDDVNNYVLTKGKDKYILFVNVNEKEDSKLHYELLKKNMSKAIVKEQPLELDGIFGFTMVLEHGENQFELVASSGGVKVSTISNDRKIDNKLEEMMRIARSVEVIH</sequence>
<accession>A0A4P6UW74</accession>